<name>A0A0F9FUN8_9ZZZZ</name>
<protein>
    <recommendedName>
        <fullName evidence="2">ISAzo13 family transposase</fullName>
    </recommendedName>
</protein>
<accession>A0A0F9FUN8</accession>
<dbReference type="Pfam" id="PF07592">
    <property type="entry name" value="DDE_Tnp_ISAZ013"/>
    <property type="match status" value="1"/>
</dbReference>
<reference evidence="1" key="1">
    <citation type="journal article" date="2015" name="Nature">
        <title>Complex archaea that bridge the gap between prokaryotes and eukaryotes.</title>
        <authorList>
            <person name="Spang A."/>
            <person name="Saw J.H."/>
            <person name="Jorgensen S.L."/>
            <person name="Zaremba-Niedzwiedzka K."/>
            <person name="Martijn J."/>
            <person name="Lind A.E."/>
            <person name="van Eijk R."/>
            <person name="Schleper C."/>
            <person name="Guy L."/>
            <person name="Ettema T.J."/>
        </authorList>
    </citation>
    <scope>NUCLEOTIDE SEQUENCE</scope>
</reference>
<proteinExistence type="predicted"/>
<dbReference type="InterPro" id="IPR011518">
    <property type="entry name" value="Transposase_36"/>
</dbReference>
<comment type="caution">
    <text evidence="1">The sequence shown here is derived from an EMBL/GenBank/DDBJ whole genome shotgun (WGS) entry which is preliminary data.</text>
</comment>
<sequence>MKYETAGDPVTGCKWTRKTTAKVAQQLKRAGIRVSANTVGRLLKKMDFSLRKNIKSLESGLSKPPDPRKRDMQFRYICSQIRNYVANKMPVISVDTKSRELIGSFHRSGQKWSQEPIKVLDHDFPSDAQGVAIPYGIYDLSRNEGFVCVGTSCDTSEFAVDSIRTWWLQAGSTHYPHADRLLILADCGGSNGYRTRLWKHQFQVAFCNRFSLQVKVCHYPPGSSKWNPIEHRMFSFISNNWAAHPLIYYETVLKFIRTTTTATGLKIRAFLNKKQYLKGIKISDRQMKNIALKRYTLRPNWNYSICPSKM</sequence>
<evidence type="ECO:0008006" key="2">
    <source>
        <dbReference type="Google" id="ProtNLM"/>
    </source>
</evidence>
<dbReference type="EMBL" id="LAZR01020136">
    <property type="protein sequence ID" value="KKL89983.1"/>
    <property type="molecule type" value="Genomic_DNA"/>
</dbReference>
<organism evidence="1">
    <name type="scientific">marine sediment metagenome</name>
    <dbReference type="NCBI Taxonomy" id="412755"/>
    <lineage>
        <taxon>unclassified sequences</taxon>
        <taxon>metagenomes</taxon>
        <taxon>ecological metagenomes</taxon>
    </lineage>
</organism>
<gene>
    <name evidence="1" type="ORF">LCGC14_1909250</name>
</gene>
<dbReference type="NCBIfam" id="NF033519">
    <property type="entry name" value="transpos_ISAzo13"/>
    <property type="match status" value="1"/>
</dbReference>
<evidence type="ECO:0000313" key="1">
    <source>
        <dbReference type="EMBL" id="KKL89983.1"/>
    </source>
</evidence>
<dbReference type="AlphaFoldDB" id="A0A0F9FUN8"/>